<dbReference type="PANTHER" id="PTHR30273:SF2">
    <property type="entry name" value="PROTEIN FECR"/>
    <property type="match status" value="1"/>
</dbReference>
<evidence type="ECO:0000259" key="4">
    <source>
        <dbReference type="Pfam" id="PF18915"/>
    </source>
</evidence>
<feature type="compositionally biased region" description="Pro residues" evidence="1">
    <location>
        <begin position="689"/>
        <end position="699"/>
    </location>
</feature>
<dbReference type="InterPro" id="IPR006860">
    <property type="entry name" value="FecR"/>
</dbReference>
<dbReference type="GO" id="GO:0016989">
    <property type="term" value="F:sigma factor antagonist activity"/>
    <property type="evidence" value="ECO:0007669"/>
    <property type="project" value="TreeGrafter"/>
</dbReference>
<organism evidence="5 6">
    <name type="scientific">Candidatus Kaiserbacteria bacterium GWA2_50_9</name>
    <dbReference type="NCBI Taxonomy" id="1798474"/>
    <lineage>
        <taxon>Bacteria</taxon>
        <taxon>Candidatus Kaiseribacteriota</taxon>
    </lineage>
</organism>
<feature type="compositionally biased region" description="Basic and acidic residues" evidence="1">
    <location>
        <begin position="671"/>
        <end position="680"/>
    </location>
</feature>
<dbReference type="Pfam" id="PF04773">
    <property type="entry name" value="FecR"/>
    <property type="match status" value="1"/>
</dbReference>
<evidence type="ECO:0000313" key="6">
    <source>
        <dbReference type="Proteomes" id="UP000179014"/>
    </source>
</evidence>
<dbReference type="Pfam" id="PF18915">
    <property type="entry name" value="DUF5667"/>
    <property type="match status" value="1"/>
</dbReference>
<evidence type="ECO:0000313" key="5">
    <source>
        <dbReference type="EMBL" id="OGG41056.1"/>
    </source>
</evidence>
<feature type="domain" description="FecR protein" evidence="3">
    <location>
        <begin position="83"/>
        <end position="176"/>
    </location>
</feature>
<protein>
    <recommendedName>
        <fullName evidence="7">FecR protein domain-containing protein</fullName>
    </recommendedName>
</protein>
<feature type="transmembrane region" description="Helical" evidence="2">
    <location>
        <begin position="12"/>
        <end position="35"/>
    </location>
</feature>
<feature type="compositionally biased region" description="Polar residues" evidence="1">
    <location>
        <begin position="721"/>
        <end position="733"/>
    </location>
</feature>
<name>A0A1F6BVT1_9BACT</name>
<reference evidence="5 6" key="1">
    <citation type="journal article" date="2016" name="Nat. Commun.">
        <title>Thousands of microbial genomes shed light on interconnected biogeochemical processes in an aquifer system.</title>
        <authorList>
            <person name="Anantharaman K."/>
            <person name="Brown C.T."/>
            <person name="Hug L.A."/>
            <person name="Sharon I."/>
            <person name="Castelle C.J."/>
            <person name="Probst A.J."/>
            <person name="Thomas B.C."/>
            <person name="Singh A."/>
            <person name="Wilkins M.J."/>
            <person name="Karaoz U."/>
            <person name="Brodie E.L."/>
            <person name="Williams K.H."/>
            <person name="Hubbard S.S."/>
            <person name="Banfield J.F."/>
        </authorList>
    </citation>
    <scope>NUCLEOTIDE SEQUENCE [LARGE SCALE GENOMIC DNA]</scope>
</reference>
<dbReference type="STRING" id="1798474.A2118_00630"/>
<keyword evidence="2" id="KW-0812">Transmembrane</keyword>
<dbReference type="Gene3D" id="2.60.120.1440">
    <property type="match status" value="1"/>
</dbReference>
<gene>
    <name evidence="5" type="ORF">A2118_00630</name>
</gene>
<feature type="region of interest" description="Disordered" evidence="1">
    <location>
        <begin position="601"/>
        <end position="757"/>
    </location>
</feature>
<evidence type="ECO:0000256" key="1">
    <source>
        <dbReference type="SAM" id="MobiDB-lite"/>
    </source>
</evidence>
<evidence type="ECO:0008006" key="7">
    <source>
        <dbReference type="Google" id="ProtNLM"/>
    </source>
</evidence>
<proteinExistence type="predicted"/>
<feature type="domain" description="DUF5667" evidence="4">
    <location>
        <begin position="268"/>
        <end position="362"/>
    </location>
</feature>
<keyword evidence="2" id="KW-1133">Transmembrane helix</keyword>
<dbReference type="Proteomes" id="UP000179014">
    <property type="component" value="Unassembled WGS sequence"/>
</dbReference>
<dbReference type="EMBL" id="MFKN01000016">
    <property type="protein sequence ID" value="OGG41056.1"/>
    <property type="molecule type" value="Genomic_DNA"/>
</dbReference>
<feature type="compositionally biased region" description="Basic and acidic residues" evidence="1">
    <location>
        <begin position="601"/>
        <end position="625"/>
    </location>
</feature>
<dbReference type="AlphaFoldDB" id="A0A1F6BVT1"/>
<evidence type="ECO:0000256" key="2">
    <source>
        <dbReference type="SAM" id="Phobius"/>
    </source>
</evidence>
<accession>A0A1F6BVT1</accession>
<dbReference type="InterPro" id="IPR043725">
    <property type="entry name" value="DUF5667"/>
</dbReference>
<dbReference type="PANTHER" id="PTHR30273">
    <property type="entry name" value="PERIPLASMIC SIGNAL SENSOR AND SIGMA FACTOR ACTIVATOR FECR-RELATED"/>
    <property type="match status" value="1"/>
</dbReference>
<keyword evidence="2" id="KW-0472">Membrane</keyword>
<evidence type="ECO:0000259" key="3">
    <source>
        <dbReference type="Pfam" id="PF04773"/>
    </source>
</evidence>
<comment type="caution">
    <text evidence="5">The sequence shown here is derived from an EMBL/GenBank/DDBJ whole genome shotgun (WGS) entry which is preliminary data.</text>
</comment>
<sequence>MPTATAQNFPVRIVMLIVGVAAVIVVLSIVSAVAFEYRKEYPPRESNLASVLLVLSPNVFVQQEGGAERPVEGTVEIGSGSAVRTSGSGSAVLLYPNGTMTALEGDTSVVVDEIGENGNRSRLSLLGGTMWSRIEQLLDSEDYFQVRSRGIVTSVRGTSFEMSANDAGLSVTVLSDIVSIAREAGLSTSSVPFAEATVVAGERLSLTSDETGKVESALQQLTESVLAEKINKQAQLASRPAVGDIVLFLENLPLPDAGRGTSRTVHRIERFIESLAGAAERDPDAKTRRLLGQAAERLAEVRERGEVSVSVQELLYSYEDLIGRALAEASDSKNPETRSLVAQVTLAHLDVLKSILSEIPEEDRPFVKETIMVARADYISAIQELAKENPKESLAQGIRGQKHFLADAQESAANGNSIDAFEDLRIYDRQLQALNAIAKSQPDLMETYSEALTRSLRTIETIDSVARELPPGIGDTVDSVRDRSINSHLAGIADMMLVDAPRAAIAFDRAAKHYADDMNRIATSSPRALIEKKAEAYRVYETFGRDMAASAQGLRTGATTVTELVREATAKHRSVLETAVREVPPPASEEIRRVLKETEEKVLPNEKRPASPEEFVREREAERPVGDLPRPEAIPQMQLYPQRNQVPGEIGPSVFPESGEKSKATPQGDRPNPEIQKDEPGGSGGSRVPPTPVPIPTPTLNPAAPSQVPSSDSIEKKTKDNTSSVGSQNSSTAGEIKEQDDTSSADSLRSLAPDDRP</sequence>
<dbReference type="InterPro" id="IPR012373">
    <property type="entry name" value="Ferrdict_sens_TM"/>
</dbReference>